<feature type="domain" description="Glutamine amidotransferase type-2" evidence="4">
    <location>
        <begin position="32"/>
        <end position="125"/>
    </location>
</feature>
<dbReference type="Pfam" id="PF13537">
    <property type="entry name" value="GATase_7"/>
    <property type="match status" value="1"/>
</dbReference>
<dbReference type="SUPFAM" id="SSF56235">
    <property type="entry name" value="N-terminal nucleophile aminohydrolases (Ntn hydrolases)"/>
    <property type="match status" value="1"/>
</dbReference>
<dbReference type="InterPro" id="IPR051786">
    <property type="entry name" value="ASN_synthetase/amidase"/>
</dbReference>
<dbReference type="GO" id="GO:0004066">
    <property type="term" value="F:asparagine synthase (glutamine-hydrolyzing) activity"/>
    <property type="evidence" value="ECO:0007669"/>
    <property type="project" value="UniProtKB-EC"/>
</dbReference>
<dbReference type="EC" id="6.3.5.4" evidence="2"/>
<dbReference type="Gene3D" id="3.60.20.10">
    <property type="entry name" value="Glutamine Phosphoribosylpyrophosphate, subunit 1, domain 1"/>
    <property type="match status" value="1"/>
</dbReference>
<reference evidence="5 6" key="1">
    <citation type="journal article" date="2018" name="Nat. Biotechnol.">
        <title>A standardized bacterial taxonomy based on genome phylogeny substantially revises the tree of life.</title>
        <authorList>
            <person name="Parks D.H."/>
            <person name="Chuvochina M."/>
            <person name="Waite D.W."/>
            <person name="Rinke C."/>
            <person name="Skarshewski A."/>
            <person name="Chaumeil P.A."/>
            <person name="Hugenholtz P."/>
        </authorList>
    </citation>
    <scope>NUCLEOTIDE SEQUENCE [LARGE SCALE GENOMIC DNA]</scope>
    <source>
        <strain evidence="5">UBA7921</strain>
    </source>
</reference>
<evidence type="ECO:0000256" key="3">
    <source>
        <dbReference type="ARBA" id="ARBA00048741"/>
    </source>
</evidence>
<evidence type="ECO:0000313" key="5">
    <source>
        <dbReference type="EMBL" id="HAF07281.1"/>
    </source>
</evidence>
<organism evidence="5 6">
    <name type="scientific">candidate division WOR-3 bacterium</name>
    <dbReference type="NCBI Taxonomy" id="2052148"/>
    <lineage>
        <taxon>Bacteria</taxon>
        <taxon>Bacteria division WOR-3</taxon>
    </lineage>
</organism>
<gene>
    <name evidence="5" type="ORF">DCG82_02630</name>
</gene>
<comment type="pathway">
    <text evidence="1">Amino-acid biosynthesis; L-asparagine biosynthesis; L-asparagine from L-aspartate (L-Gln route): step 1/1.</text>
</comment>
<dbReference type="Proteomes" id="UP000262454">
    <property type="component" value="Unassembled WGS sequence"/>
</dbReference>
<proteinExistence type="predicted"/>
<evidence type="ECO:0000256" key="2">
    <source>
        <dbReference type="ARBA" id="ARBA00012737"/>
    </source>
</evidence>
<protein>
    <recommendedName>
        <fullName evidence="2">asparagine synthase (glutamine-hydrolyzing)</fullName>
        <ecNumber evidence="2">6.3.5.4</ecNumber>
    </recommendedName>
</protein>
<comment type="catalytic activity">
    <reaction evidence="3">
        <text>L-aspartate + L-glutamine + ATP + H2O = L-asparagine + L-glutamate + AMP + diphosphate + H(+)</text>
        <dbReference type="Rhea" id="RHEA:12228"/>
        <dbReference type="ChEBI" id="CHEBI:15377"/>
        <dbReference type="ChEBI" id="CHEBI:15378"/>
        <dbReference type="ChEBI" id="CHEBI:29985"/>
        <dbReference type="ChEBI" id="CHEBI:29991"/>
        <dbReference type="ChEBI" id="CHEBI:30616"/>
        <dbReference type="ChEBI" id="CHEBI:33019"/>
        <dbReference type="ChEBI" id="CHEBI:58048"/>
        <dbReference type="ChEBI" id="CHEBI:58359"/>
        <dbReference type="ChEBI" id="CHEBI:456215"/>
        <dbReference type="EC" id="6.3.5.4"/>
    </reaction>
</comment>
<comment type="caution">
    <text evidence="5">The sequence shown here is derived from an EMBL/GenBank/DDBJ whole genome shotgun (WGS) entry which is preliminary data.</text>
</comment>
<dbReference type="PANTHER" id="PTHR43284:SF1">
    <property type="entry name" value="ASPARAGINE SYNTHETASE"/>
    <property type="match status" value="1"/>
</dbReference>
<dbReference type="AlphaFoldDB" id="A0A348MJQ5"/>
<accession>A0A348MJQ5</accession>
<dbReference type="EMBL" id="DMCX01000016">
    <property type="protein sequence ID" value="HAF07281.1"/>
    <property type="molecule type" value="Genomic_DNA"/>
</dbReference>
<dbReference type="PANTHER" id="PTHR43284">
    <property type="entry name" value="ASPARAGINE SYNTHETASE (GLUTAMINE-HYDROLYZING)"/>
    <property type="match status" value="1"/>
</dbReference>
<sequence length="222" mass="26398">MSKNYLKRRKSFENGFVFQNTLNKFLDEKIFEEDEEIFICFEGIFFNHKNLRIENSVNDDFSLLKKLFFESKKSFPSKIYGNYTGIVYDKNKKEVYLFTPHNGTKTLFYFFDKENKILIFDNSLKYVIDLMRENGYKVELDDEGTYCLVTVGYMIGERTLIKNVKKLKPATIFKFDGGSLSYENFFKISSYPSRKIDENVIIEELDNLFVEAFKTEYDKDLK</sequence>
<name>A0A348MJQ5_UNCW3</name>
<evidence type="ECO:0000256" key="1">
    <source>
        <dbReference type="ARBA" id="ARBA00005187"/>
    </source>
</evidence>
<evidence type="ECO:0000313" key="6">
    <source>
        <dbReference type="Proteomes" id="UP000262454"/>
    </source>
</evidence>
<dbReference type="InterPro" id="IPR017932">
    <property type="entry name" value="GATase_2_dom"/>
</dbReference>
<dbReference type="InterPro" id="IPR029055">
    <property type="entry name" value="Ntn_hydrolases_N"/>
</dbReference>
<evidence type="ECO:0000259" key="4">
    <source>
        <dbReference type="Pfam" id="PF13537"/>
    </source>
</evidence>